<dbReference type="GO" id="GO:1990756">
    <property type="term" value="F:ubiquitin-like ligase-substrate adaptor activity"/>
    <property type="evidence" value="ECO:0007669"/>
    <property type="project" value="Ensembl"/>
</dbReference>
<dbReference type="GO" id="GO:0005518">
    <property type="term" value="F:collagen binding"/>
    <property type="evidence" value="ECO:0007669"/>
    <property type="project" value="Ensembl"/>
</dbReference>
<reference evidence="12" key="1">
    <citation type="journal article" date="2007" name="Science">
        <title>Evolutionary and biomedical insights from the rhesus macaque genome.</title>
        <authorList>
            <person name="Gibbs R.A."/>
            <person name="Rogers J."/>
            <person name="Katze M.G."/>
            <person name="Bumgarner R."/>
            <person name="Weinstock G.M."/>
            <person name="Mardis E.R."/>
            <person name="Remington K.A."/>
            <person name="Strausberg R.L."/>
            <person name="Venter J.C."/>
            <person name="Wilson R.K."/>
            <person name="Batzer M.A."/>
            <person name="Bustamante C.D."/>
            <person name="Eichler E.E."/>
            <person name="Hahn M.W."/>
            <person name="Hardison R.C."/>
            <person name="Makova K.D."/>
            <person name="Miller W."/>
            <person name="Milosavljevic A."/>
            <person name="Palermo R.E."/>
            <person name="Siepel A."/>
            <person name="Sikela J.M."/>
            <person name="Attaway T."/>
            <person name="Bell S."/>
            <person name="Bernard K.E."/>
            <person name="Buhay C.J."/>
            <person name="Chandrabose M.N."/>
            <person name="Dao M."/>
            <person name="Davis C."/>
            <person name="Delehaunty K.D."/>
            <person name="Ding Y."/>
            <person name="Dinh H.H."/>
            <person name="Dugan-Rocha S."/>
            <person name="Fulton L.A."/>
            <person name="Gabisi R.A."/>
            <person name="Garner T.T."/>
            <person name="Godfrey J."/>
            <person name="Hawes A.C."/>
            <person name="Hernandez J."/>
            <person name="Hines S."/>
            <person name="Holder M."/>
            <person name="Hume J."/>
            <person name="Jhangiani S.N."/>
            <person name="Joshi V."/>
            <person name="Khan Z.M."/>
            <person name="Kirkness E.F."/>
            <person name="Cree A."/>
            <person name="Fowler R.G."/>
            <person name="Lee S."/>
            <person name="Lewis L.R."/>
            <person name="Li Z."/>
            <person name="Liu Y.-S."/>
            <person name="Moore S.M."/>
            <person name="Muzny D."/>
            <person name="Nazareth L.V."/>
            <person name="Ngo D.N."/>
            <person name="Okwuonu G.O."/>
            <person name="Pai G."/>
            <person name="Parker D."/>
            <person name="Paul H.A."/>
            <person name="Pfannkoch C."/>
            <person name="Pohl C.S."/>
            <person name="Rogers Y.-H.C."/>
            <person name="Ruiz S.J."/>
            <person name="Sabo A."/>
            <person name="Santibanez J."/>
            <person name="Schneider B.W."/>
            <person name="Smith S.M."/>
            <person name="Sodergren E."/>
            <person name="Svatek A.F."/>
            <person name="Utterback T.R."/>
            <person name="Vattathil S."/>
            <person name="Warren W."/>
            <person name="White C.S."/>
            <person name="Chinwalla A.T."/>
            <person name="Feng Y."/>
            <person name="Halpern A.L."/>
            <person name="Hillier L.W."/>
            <person name="Huang X."/>
            <person name="Minx P."/>
            <person name="Nelson J.O."/>
            <person name="Pepin K.H."/>
            <person name="Qin X."/>
            <person name="Sutton G.G."/>
            <person name="Venter E."/>
            <person name="Walenz B.P."/>
            <person name="Wallis J.W."/>
            <person name="Worley K.C."/>
            <person name="Yang S.-P."/>
            <person name="Jones S.M."/>
            <person name="Marra M.A."/>
            <person name="Rocchi M."/>
            <person name="Schein J.E."/>
            <person name="Baertsch R."/>
            <person name="Clarke L."/>
            <person name="Csuros M."/>
            <person name="Glasscock J."/>
            <person name="Harris R.A."/>
            <person name="Havlak P."/>
            <person name="Jackson A.R."/>
            <person name="Jiang H."/>
            <person name="Liu Y."/>
            <person name="Messina D.N."/>
            <person name="Shen Y."/>
            <person name="Song H.X.-Z."/>
            <person name="Wylie T."/>
            <person name="Zhang L."/>
            <person name="Birney E."/>
            <person name="Han K."/>
            <person name="Konkel M.K."/>
            <person name="Lee J."/>
            <person name="Smit A.F.A."/>
            <person name="Ullmer B."/>
            <person name="Wang H."/>
            <person name="Xing J."/>
            <person name="Burhans R."/>
            <person name="Cheng Z."/>
            <person name="Karro J.E."/>
            <person name="Ma J."/>
            <person name="Raney B."/>
            <person name="She X."/>
            <person name="Cox M.J."/>
            <person name="Demuth J.P."/>
            <person name="Dumas L.J."/>
            <person name="Han S.-G."/>
            <person name="Hopkins J."/>
            <person name="Karimpour-Fard A."/>
            <person name="Kim Y.H."/>
            <person name="Pollack J.R."/>
            <person name="Vinar T."/>
            <person name="Addo-Quaye C."/>
            <person name="Degenhardt J."/>
            <person name="Denby A."/>
            <person name="Hubisz M.J."/>
            <person name="Indap A."/>
            <person name="Kosiol C."/>
            <person name="Lahn B.T."/>
            <person name="Lawson H.A."/>
            <person name="Marklein A."/>
            <person name="Nielsen R."/>
            <person name="Vallender E.J."/>
            <person name="Clark A.G."/>
            <person name="Ferguson B."/>
            <person name="Hernandez R.D."/>
            <person name="Hirani K."/>
            <person name="Kehrer-Sawatzki H."/>
            <person name="Kolb J."/>
            <person name="Patil S."/>
            <person name="Pu L.-L."/>
            <person name="Ren Y."/>
            <person name="Smith D.G."/>
            <person name="Wheeler D.A."/>
            <person name="Schenck I."/>
            <person name="Ball E.V."/>
            <person name="Chen R."/>
            <person name="Cooper D.N."/>
            <person name="Giardine B."/>
            <person name="Hsu F."/>
            <person name="Kent W.J."/>
            <person name="Lesk A."/>
            <person name="Nelson D.L."/>
            <person name="O'brien W.E."/>
            <person name="Pruefer K."/>
            <person name="Stenson P.D."/>
            <person name="Wallace J.C."/>
            <person name="Ke H."/>
            <person name="Liu X.-M."/>
            <person name="Wang P."/>
            <person name="Xiang A.P."/>
            <person name="Yang F."/>
            <person name="Barber G.P."/>
            <person name="Haussler D."/>
            <person name="Karolchik D."/>
            <person name="Kern A.D."/>
            <person name="Kuhn R.M."/>
            <person name="Smith K.E."/>
            <person name="Zwieg A.S."/>
        </authorList>
    </citation>
    <scope>NUCLEOTIDE SEQUENCE [LARGE SCALE GENOMIC DNA]</scope>
    <source>
        <strain evidence="12">17573</strain>
    </source>
</reference>
<keyword evidence="5 7" id="KW-0804">Transcription</keyword>
<evidence type="ECO:0000256" key="3">
    <source>
        <dbReference type="ARBA" id="ARBA00022833"/>
    </source>
</evidence>
<dbReference type="GO" id="GO:0046872">
    <property type="term" value="F:metal ion binding"/>
    <property type="evidence" value="ECO:0007669"/>
    <property type="project" value="UniProtKB-KW"/>
</dbReference>
<dbReference type="GO" id="GO:1902731">
    <property type="term" value="P:negative regulation of chondrocyte proliferation"/>
    <property type="evidence" value="ECO:0007669"/>
    <property type="project" value="Ensembl"/>
</dbReference>
<dbReference type="AlphaFoldDB" id="A0A5F7ZGN8"/>
<dbReference type="GO" id="GO:0034616">
    <property type="term" value="P:response to laminar fluid shear stress"/>
    <property type="evidence" value="ECO:0007669"/>
    <property type="project" value="Ensembl"/>
</dbReference>
<gene>
    <name evidence="11 13" type="primary">SMAD7</name>
</gene>
<dbReference type="GO" id="GO:2000320">
    <property type="term" value="P:negative regulation of T-helper 17 cell differentiation"/>
    <property type="evidence" value="ECO:0007669"/>
    <property type="project" value="Ensembl"/>
</dbReference>
<dbReference type="InterPro" id="IPR013019">
    <property type="entry name" value="MAD_homology_MH1"/>
</dbReference>
<feature type="compositionally biased region" description="Basic and acidic residues" evidence="8">
    <location>
        <begin position="73"/>
        <end position="83"/>
    </location>
</feature>
<evidence type="ECO:0000313" key="11">
    <source>
        <dbReference type="Ensembl" id="ENSMMUP00000063793.1"/>
    </source>
</evidence>
<reference evidence="11" key="2">
    <citation type="submission" date="2019-01" db="EMBL/GenBank/DDBJ databases">
        <authorList>
            <person name="Graves T."/>
            <person name="Eichler E.E."/>
            <person name="Wilson R.K."/>
        </authorList>
    </citation>
    <scope>NUCLEOTIDE SEQUENCE [LARGE SCALE GENOMIC DNA]</scope>
    <source>
        <strain evidence="11">17573</strain>
    </source>
</reference>
<dbReference type="GO" id="GO:0009653">
    <property type="term" value="P:anatomical structure morphogenesis"/>
    <property type="evidence" value="ECO:0000318"/>
    <property type="project" value="GO_Central"/>
</dbReference>
<dbReference type="GO" id="GO:0010944">
    <property type="term" value="P:negative regulation of transcription by competitive promoter binding"/>
    <property type="evidence" value="ECO:0007669"/>
    <property type="project" value="Ensembl"/>
</dbReference>
<dbReference type="GeneTree" id="ENSGT00940000159872"/>
<dbReference type="GO" id="GO:0002725">
    <property type="term" value="P:negative regulation of T cell cytokine production"/>
    <property type="evidence" value="ECO:0007669"/>
    <property type="project" value="Ensembl"/>
</dbReference>
<dbReference type="STRING" id="9544.ENSMMUP00000063793"/>
<dbReference type="SMART" id="SM00523">
    <property type="entry name" value="DWA"/>
    <property type="match status" value="1"/>
</dbReference>
<sequence length="462" mass="50254">MKSSKQTTLKEQSLCSLAHCGRRAGTVVQGVHSAICMFRTKRSALVRRLWRSRAPGGEDEEEGAGGGGGGGELRGEGATDSRAHGAGGGGPGRAGCCLGKAVRGAKGHHHPHPPAAGAGAAGGAEADLKALTHSVLKKLKERQLELLLQAVESRGGTRTACLLLPGRLDCRLGPGAPASAQPAQPPSSYSLPLLLCKVFRWPDLRHSSEVKRLCCCESYGKINPELVCCNPHHLSRLCELESPPPPYSRYPMDFLKPTADCPDAVPSSAETGGTNYLAPGGLSDSQLLLEPGDRSHWCVVAYWEEKTRVGRLYCVQEPSLDIFYDLPQGNGFCLGQLNSDNKSQLVQKVRSKIGCGIQLTREVDGVWVYNRSSYPIFIKSATLDNPDSRTLLVHKVFPGFSIKAFDYEKAYSLQRPNDHEFMQQPWTGFTVQISFVKGWGQCYTRQFISSCPCWLEVIFNSR</sequence>
<dbReference type="CDD" id="cd10500">
    <property type="entry name" value="MH2_SMAD_7"/>
    <property type="match status" value="1"/>
</dbReference>
<evidence type="ECO:0000256" key="6">
    <source>
        <dbReference type="ARBA" id="ARBA00023242"/>
    </source>
</evidence>
<dbReference type="InterPro" id="IPR036578">
    <property type="entry name" value="SMAD_MH1_sf"/>
</dbReference>
<dbReference type="GO" id="GO:0010717">
    <property type="term" value="P:regulation of epithelial to mesenchymal transition"/>
    <property type="evidence" value="ECO:0007669"/>
    <property type="project" value="Ensembl"/>
</dbReference>
<dbReference type="GO" id="GO:0060392">
    <property type="term" value="P:negative regulation of SMAD protein signal transduction"/>
    <property type="evidence" value="ECO:0007669"/>
    <property type="project" value="Ensembl"/>
</dbReference>
<evidence type="ECO:0000256" key="4">
    <source>
        <dbReference type="ARBA" id="ARBA00023015"/>
    </source>
</evidence>
<evidence type="ECO:0000259" key="10">
    <source>
        <dbReference type="PROSITE" id="PS51076"/>
    </source>
</evidence>
<dbReference type="GO" id="GO:0001650">
    <property type="term" value="C:fibrillar center"/>
    <property type="evidence" value="ECO:0007669"/>
    <property type="project" value="Ensembl"/>
</dbReference>
<dbReference type="Gene3D" id="2.60.200.10">
    <property type="match status" value="1"/>
</dbReference>
<keyword evidence="12" id="KW-1185">Reference proteome</keyword>
<reference evidence="11" key="3">
    <citation type="submission" date="2025-08" db="UniProtKB">
        <authorList>
            <consortium name="Ensembl"/>
        </authorList>
    </citation>
    <scope>IDENTIFICATION</scope>
    <source>
        <strain evidence="11">17573</strain>
    </source>
</reference>
<keyword evidence="3" id="KW-0862">Zinc</keyword>
<evidence type="ECO:0000256" key="2">
    <source>
        <dbReference type="ARBA" id="ARBA00022723"/>
    </source>
</evidence>
<dbReference type="GO" id="GO:0003714">
    <property type="term" value="F:transcription corepressor activity"/>
    <property type="evidence" value="ECO:0007669"/>
    <property type="project" value="Ensembl"/>
</dbReference>
<evidence type="ECO:0000313" key="12">
    <source>
        <dbReference type="Proteomes" id="UP000006718"/>
    </source>
</evidence>
<dbReference type="GO" id="GO:0007179">
    <property type="term" value="P:transforming growth factor beta receptor signaling pathway"/>
    <property type="evidence" value="ECO:0007669"/>
    <property type="project" value="Ensembl"/>
</dbReference>
<dbReference type="SUPFAM" id="SSF56366">
    <property type="entry name" value="SMAD MH1 domain"/>
    <property type="match status" value="1"/>
</dbReference>
<dbReference type="FunFam" id="2.60.200.10:FF:000004">
    <property type="entry name" value="Mothers against decapentaplegic homolog"/>
    <property type="match status" value="1"/>
</dbReference>
<feature type="domain" description="MH1" evidence="9">
    <location>
        <begin position="100"/>
        <end position="243"/>
    </location>
</feature>
<dbReference type="InParanoid" id="A0A5F7ZGN8"/>
<evidence type="ECO:0000313" key="13">
    <source>
        <dbReference type="VGNC" id="VGNC:104249"/>
    </source>
</evidence>
<dbReference type="GO" id="GO:0005813">
    <property type="term" value="C:centrosome"/>
    <property type="evidence" value="ECO:0007669"/>
    <property type="project" value="Ensembl"/>
</dbReference>
<dbReference type="Proteomes" id="UP000006718">
    <property type="component" value="Chromosome 18"/>
</dbReference>
<proteinExistence type="inferred from homology"/>
<dbReference type="GO" id="GO:0070697">
    <property type="term" value="F:activin receptor binding"/>
    <property type="evidence" value="ECO:0007669"/>
    <property type="project" value="Ensembl"/>
</dbReference>
<organism evidence="11 12">
    <name type="scientific">Macaca mulatta</name>
    <name type="common">Rhesus macaque</name>
    <dbReference type="NCBI Taxonomy" id="9544"/>
    <lineage>
        <taxon>Eukaryota</taxon>
        <taxon>Metazoa</taxon>
        <taxon>Chordata</taxon>
        <taxon>Craniata</taxon>
        <taxon>Vertebrata</taxon>
        <taxon>Euteleostomi</taxon>
        <taxon>Mammalia</taxon>
        <taxon>Eutheria</taxon>
        <taxon>Euarchontoglires</taxon>
        <taxon>Primates</taxon>
        <taxon>Haplorrhini</taxon>
        <taxon>Catarrhini</taxon>
        <taxon>Cercopithecidae</taxon>
        <taxon>Cercopithecinae</taxon>
        <taxon>Macaca</taxon>
    </lineage>
</organism>
<dbReference type="PANTHER" id="PTHR13703">
    <property type="entry name" value="SMAD"/>
    <property type="match status" value="1"/>
</dbReference>
<name>A0A5F7ZGN8_MACMU</name>
<evidence type="ECO:0000256" key="1">
    <source>
        <dbReference type="ARBA" id="ARBA00005545"/>
    </source>
</evidence>
<evidence type="ECO:0000256" key="8">
    <source>
        <dbReference type="SAM" id="MobiDB-lite"/>
    </source>
</evidence>
<dbReference type="Gene3D" id="3.90.520.10">
    <property type="entry name" value="SMAD MH1 domain"/>
    <property type="match status" value="1"/>
</dbReference>
<dbReference type="GO" id="GO:0032926">
    <property type="term" value="P:negative regulation of activin receptor signaling pathway"/>
    <property type="evidence" value="ECO:0007669"/>
    <property type="project" value="Ensembl"/>
</dbReference>
<evidence type="ECO:0000256" key="5">
    <source>
        <dbReference type="ARBA" id="ARBA00023163"/>
    </source>
</evidence>
<dbReference type="GO" id="GO:2000049">
    <property type="term" value="P:positive regulation of cell-cell adhesion mediated by cadherin"/>
    <property type="evidence" value="ECO:0007669"/>
    <property type="project" value="Ensembl"/>
</dbReference>
<dbReference type="GO" id="GO:0060412">
    <property type="term" value="P:ventricular septum morphogenesis"/>
    <property type="evidence" value="ECO:0007669"/>
    <property type="project" value="Ensembl"/>
</dbReference>
<dbReference type="GO" id="GO:0000122">
    <property type="term" value="P:negative regulation of transcription by RNA polymerase II"/>
    <property type="evidence" value="ECO:0007669"/>
    <property type="project" value="Ensembl"/>
</dbReference>
<dbReference type="InterPro" id="IPR017855">
    <property type="entry name" value="SMAD-like_dom_sf"/>
</dbReference>
<dbReference type="GO" id="GO:0070411">
    <property type="term" value="F:I-SMAD binding"/>
    <property type="evidence" value="ECO:0000318"/>
    <property type="project" value="GO_Central"/>
</dbReference>
<dbReference type="GO" id="GO:0005886">
    <property type="term" value="C:plasma membrane"/>
    <property type="evidence" value="ECO:0007669"/>
    <property type="project" value="Ensembl"/>
</dbReference>
<dbReference type="GO" id="GO:0005829">
    <property type="term" value="C:cytosol"/>
    <property type="evidence" value="ECO:0007669"/>
    <property type="project" value="Ensembl"/>
</dbReference>
<dbReference type="InterPro" id="IPR001132">
    <property type="entry name" value="SMAD_dom_Dwarfin-type"/>
</dbReference>
<dbReference type="GO" id="GO:0055117">
    <property type="term" value="P:regulation of cardiac muscle contraction"/>
    <property type="evidence" value="ECO:0007669"/>
    <property type="project" value="Ensembl"/>
</dbReference>
<accession>A0A5F7ZGN8</accession>
<dbReference type="GO" id="GO:0060395">
    <property type="term" value="P:SMAD protein signal transduction"/>
    <property type="evidence" value="ECO:0000318"/>
    <property type="project" value="GO_Central"/>
</dbReference>
<dbReference type="GO" id="GO:0031503">
    <property type="term" value="P:protein-containing complex localization"/>
    <property type="evidence" value="ECO:0007669"/>
    <property type="project" value="Ensembl"/>
</dbReference>
<dbReference type="GO" id="GO:0005912">
    <property type="term" value="C:adherens junction"/>
    <property type="evidence" value="ECO:0007669"/>
    <property type="project" value="Ensembl"/>
</dbReference>
<dbReference type="GO" id="GO:0030514">
    <property type="term" value="P:negative regulation of BMP signaling pathway"/>
    <property type="evidence" value="ECO:0007669"/>
    <property type="project" value="Ensembl"/>
</dbReference>
<protein>
    <recommendedName>
        <fullName evidence="7">Mothers against decapentaplegic homolog</fullName>
        <shortName evidence="7">MAD homolog</shortName>
        <shortName evidence="7">Mothers against DPP homolog</shortName>
    </recommendedName>
    <alternativeName>
        <fullName evidence="7">SMAD family member</fullName>
    </alternativeName>
</protein>
<dbReference type="PROSITE" id="PS51075">
    <property type="entry name" value="MH1"/>
    <property type="match status" value="1"/>
</dbReference>
<dbReference type="GO" id="GO:0034333">
    <property type="term" value="P:adherens junction assembly"/>
    <property type="evidence" value="ECO:0007669"/>
    <property type="project" value="Ensembl"/>
</dbReference>
<dbReference type="Bgee" id="ENSMMUG00000056276">
    <property type="expression patterns" value="Expressed in fibroblast and 20 other cell types or tissues"/>
</dbReference>
<dbReference type="GO" id="GO:0048844">
    <property type="term" value="P:artery morphogenesis"/>
    <property type="evidence" value="ECO:0007669"/>
    <property type="project" value="Ensembl"/>
</dbReference>
<dbReference type="GO" id="GO:0001657">
    <property type="term" value="P:ureteric bud development"/>
    <property type="evidence" value="ECO:0007669"/>
    <property type="project" value="Ensembl"/>
</dbReference>
<dbReference type="FunCoup" id="A0A5F7ZGN8">
    <property type="interactions" value="967"/>
</dbReference>
<dbReference type="Ensembl" id="ENSMMUT00000084286.1">
    <property type="protein sequence ID" value="ENSMMUP00000063793.1"/>
    <property type="gene ID" value="ENSMMUG00000056276.1"/>
</dbReference>
<dbReference type="PROSITE" id="PS51076">
    <property type="entry name" value="MH2"/>
    <property type="match status" value="1"/>
</dbReference>
<dbReference type="GO" id="GO:1904886">
    <property type="term" value="P:beta-catenin destruction complex disassembly"/>
    <property type="evidence" value="ECO:0007669"/>
    <property type="project" value="Ensembl"/>
</dbReference>
<dbReference type="GO" id="GO:0006357">
    <property type="term" value="P:regulation of transcription by RNA polymerase II"/>
    <property type="evidence" value="ECO:0000318"/>
    <property type="project" value="GO_Central"/>
</dbReference>
<dbReference type="InterPro" id="IPR008984">
    <property type="entry name" value="SMAD_FHA_dom_sf"/>
</dbReference>
<keyword evidence="6 7" id="KW-0539">Nucleus</keyword>
<dbReference type="GO" id="GO:0140416">
    <property type="term" value="F:transcription regulator inhibitor activity"/>
    <property type="evidence" value="ECO:0000318"/>
    <property type="project" value="GO_Central"/>
</dbReference>
<comment type="subcellular location">
    <subcellularLocation>
        <location evidence="7">Cytoplasm</location>
    </subcellularLocation>
    <subcellularLocation>
        <location evidence="7">Nucleus</location>
    </subcellularLocation>
</comment>
<dbReference type="GO" id="GO:1903043">
    <property type="term" value="P:positive regulation of chondrocyte hypertrophy"/>
    <property type="evidence" value="ECO:0007669"/>
    <property type="project" value="Ensembl"/>
</dbReference>
<dbReference type="PANTHER" id="PTHR13703:SF44">
    <property type="entry name" value="MOTHERS AGAINST DECAPENTAPLEGIC HOMOLOG 7"/>
    <property type="match status" value="1"/>
</dbReference>
<dbReference type="InterPro" id="IPR003619">
    <property type="entry name" value="MAD_homology1_Dwarfin-type"/>
</dbReference>
<dbReference type="GO" id="GO:0050821">
    <property type="term" value="P:protein stabilization"/>
    <property type="evidence" value="ECO:0007669"/>
    <property type="project" value="Ensembl"/>
</dbReference>
<dbReference type="GO" id="GO:0030154">
    <property type="term" value="P:cell differentiation"/>
    <property type="evidence" value="ECO:0000318"/>
    <property type="project" value="GO_Central"/>
</dbReference>
<feature type="domain" description="MH2" evidence="10">
    <location>
        <begin position="297"/>
        <end position="462"/>
    </location>
</feature>
<keyword evidence="4 7" id="KW-0805">Transcription regulation</keyword>
<dbReference type="GO" id="GO:0030512">
    <property type="term" value="P:negative regulation of transforming growth factor beta receptor signaling pathway"/>
    <property type="evidence" value="ECO:0007669"/>
    <property type="project" value="Ensembl"/>
</dbReference>
<reference evidence="11" key="4">
    <citation type="submission" date="2025-09" db="UniProtKB">
        <authorList>
            <consortium name="Ensembl"/>
        </authorList>
    </citation>
    <scope>IDENTIFICATION</scope>
    <source>
        <strain evidence="11">17573</strain>
    </source>
</reference>
<comment type="similarity">
    <text evidence="1 7">Belongs to the dwarfin/SMAD family.</text>
</comment>
<dbReference type="GO" id="GO:1990830">
    <property type="term" value="P:cellular response to leukemia inhibitory factor"/>
    <property type="evidence" value="ECO:0007669"/>
    <property type="project" value="Ensembl"/>
</dbReference>
<dbReference type="GO" id="GO:0055010">
    <property type="term" value="P:ventricular cardiac muscle tissue morphogenesis"/>
    <property type="evidence" value="ECO:0007669"/>
    <property type="project" value="Ensembl"/>
</dbReference>
<dbReference type="VEuPathDB" id="HostDB:ENSMMUG00000056276"/>
<dbReference type="PaxDb" id="9544-ENSMMUP00000016775"/>
<dbReference type="GO" id="GO:0060373">
    <property type="term" value="P:regulation of ventricular cardiac muscle cell membrane depolarization"/>
    <property type="evidence" value="ECO:0007669"/>
    <property type="project" value="Ensembl"/>
</dbReference>
<dbReference type="GO" id="GO:0008013">
    <property type="term" value="F:beta-catenin binding"/>
    <property type="evidence" value="ECO:0007669"/>
    <property type="project" value="Ensembl"/>
</dbReference>
<dbReference type="SUPFAM" id="SSF49879">
    <property type="entry name" value="SMAD/FHA domain"/>
    <property type="match status" value="1"/>
</dbReference>
<dbReference type="Pfam" id="PF03165">
    <property type="entry name" value="MH1"/>
    <property type="match status" value="1"/>
</dbReference>
<dbReference type="FunFam" id="3.90.520.10:FF:000003">
    <property type="entry name" value="Mothers against decapentaplegic homolog"/>
    <property type="match status" value="1"/>
</dbReference>
<dbReference type="VGNC" id="VGNC:104249">
    <property type="gene designation" value="SMAD7"/>
</dbReference>
<dbReference type="GO" id="GO:0005654">
    <property type="term" value="C:nucleoplasm"/>
    <property type="evidence" value="ECO:0007669"/>
    <property type="project" value="Ensembl"/>
</dbReference>
<dbReference type="GO" id="GO:0031625">
    <property type="term" value="F:ubiquitin protein ligase binding"/>
    <property type="evidence" value="ECO:0007669"/>
    <property type="project" value="Ensembl"/>
</dbReference>
<dbReference type="CDD" id="cd10494">
    <property type="entry name" value="MH1_SMAD_7"/>
    <property type="match status" value="1"/>
</dbReference>
<dbReference type="GO" id="GO:0071144">
    <property type="term" value="C:heteromeric SMAD protein complex"/>
    <property type="evidence" value="ECO:0000318"/>
    <property type="project" value="GO_Central"/>
</dbReference>
<keyword evidence="7" id="KW-0963">Cytoplasm</keyword>
<dbReference type="GO" id="GO:0034713">
    <property type="term" value="F:type I transforming growth factor beta receptor binding"/>
    <property type="evidence" value="ECO:0007669"/>
    <property type="project" value="Ensembl"/>
</dbReference>
<keyword evidence="2" id="KW-0479">Metal-binding</keyword>
<evidence type="ECO:0000256" key="7">
    <source>
        <dbReference type="RuleBase" id="RU361195"/>
    </source>
</evidence>
<evidence type="ECO:0000259" key="9">
    <source>
        <dbReference type="PROSITE" id="PS51075"/>
    </source>
</evidence>
<dbReference type="InterPro" id="IPR013790">
    <property type="entry name" value="Dwarfin"/>
</dbReference>
<dbReference type="GO" id="GO:0036064">
    <property type="term" value="C:ciliary basal body"/>
    <property type="evidence" value="ECO:0007669"/>
    <property type="project" value="Ensembl"/>
</dbReference>
<dbReference type="Pfam" id="PF03166">
    <property type="entry name" value="MH2"/>
    <property type="match status" value="1"/>
</dbReference>
<dbReference type="GO" id="GO:0030279">
    <property type="term" value="P:negative regulation of ossification"/>
    <property type="evidence" value="ECO:0007669"/>
    <property type="project" value="Ensembl"/>
</dbReference>
<dbReference type="SMART" id="SM00524">
    <property type="entry name" value="DWB"/>
    <property type="match status" value="1"/>
</dbReference>
<feature type="region of interest" description="Disordered" evidence="8">
    <location>
        <begin position="53"/>
        <end position="91"/>
    </location>
</feature>
<dbReference type="OMA" id="CKIFRWP"/>